<organism evidence="2 3">
    <name type="scientific">Candidatus Omnitrophus magneticus</name>
    <dbReference type="NCBI Taxonomy" id="1609969"/>
    <lineage>
        <taxon>Bacteria</taxon>
        <taxon>Pseudomonadati</taxon>
        <taxon>Candidatus Omnitrophota</taxon>
        <taxon>Candidatus Omnitrophus</taxon>
    </lineage>
</organism>
<dbReference type="InterPro" id="IPR025662">
    <property type="entry name" value="Sigma_54_int_dom_ATP-bd_1"/>
</dbReference>
<dbReference type="PROSITE" id="PS00675">
    <property type="entry name" value="SIGMA54_INTERACT_1"/>
    <property type="match status" value="1"/>
</dbReference>
<dbReference type="SUPFAM" id="SSF52540">
    <property type="entry name" value="P-loop containing nucleoside triphosphate hydrolases"/>
    <property type="match status" value="3"/>
</dbReference>
<dbReference type="GO" id="GO:0016887">
    <property type="term" value="F:ATP hydrolysis activity"/>
    <property type="evidence" value="ECO:0007669"/>
    <property type="project" value="InterPro"/>
</dbReference>
<feature type="domain" description="ATPase dynein-related AAA" evidence="1">
    <location>
        <begin position="965"/>
        <end position="1040"/>
    </location>
</feature>
<evidence type="ECO:0000313" key="2">
    <source>
        <dbReference type="EMBL" id="KJJ85488.1"/>
    </source>
</evidence>
<dbReference type="EMBL" id="JYNY01000141">
    <property type="protein sequence ID" value="KJJ85488.1"/>
    <property type="molecule type" value="Genomic_DNA"/>
</dbReference>
<gene>
    <name evidence="2" type="ORF">OMAG_000645</name>
</gene>
<evidence type="ECO:0000313" key="3">
    <source>
        <dbReference type="Proteomes" id="UP000033428"/>
    </source>
</evidence>
<dbReference type="InterPro" id="IPR011704">
    <property type="entry name" value="ATPase_dyneun-rel_AAA"/>
</dbReference>
<dbReference type="Pfam" id="PF07728">
    <property type="entry name" value="AAA_5"/>
    <property type="match status" value="1"/>
</dbReference>
<dbReference type="InterPro" id="IPR027417">
    <property type="entry name" value="P-loop_NTPase"/>
</dbReference>
<keyword evidence="3" id="KW-1185">Reference proteome</keyword>
<protein>
    <submittedName>
        <fullName evidence="2">AAA-5 domain-containing protein</fullName>
    </submittedName>
</protein>
<comment type="caution">
    <text evidence="2">The sequence shown here is derived from an EMBL/GenBank/DDBJ whole genome shotgun (WGS) entry which is preliminary data.</text>
</comment>
<dbReference type="GO" id="GO:0005524">
    <property type="term" value="F:ATP binding"/>
    <property type="evidence" value="ECO:0007669"/>
    <property type="project" value="InterPro"/>
</dbReference>
<accession>A0A0F0CQ76</accession>
<proteinExistence type="predicted"/>
<sequence length="2932" mass="334975">MDKYYDEFHKNTETFVNNHPEYFGDIEIMNLDGMDFRSIFDAEEDNKFMILTGKIHGLYKRTFDGTGTIYVNREEINKYISEFKFLLGEDVTIARILRYLDGHETFHALIDKLRMSGNPISEINEIEEERLADIFGKAFSLRRARVPEELKDELTIAGTLIGINLLEVIEKNPDGIENLLENLGITVDVKTADPEEMEKIVKLGGIEKSLIRKSESAGTSETLKQITTAIENRDFTSALKDMQYLIKSKQTDTDTVTEWIKQVINTGESKNAEQIVKLSIQLNIKNLNLHIIKKWADIIQRVSPDSASEIKKYQKMVLRFLIETKIKIIKQKEAGQQSTIPDTIPDIYICLSSRYPGIMSGMSNENFYNLCLRVIKGEEKIDNLHPKHESFLRNYFERMLGKQVVLTEKEAKLIRTLSMDISRTIQEARRARRLKHVGDLSFRESMRFMKIFSRYYLKDMEESKSRVFEYFTVSAWAVYGRFINAEDRKEFAQILGNVFNRKAYSDLFVEASVSGGKEINVSEILKIFDYGRFENIVVKEKYFQDKNIDFKKISKILQINESLTKESWVIENFGTTSSKLFNILKQEGYTETEIKNIFNILTNSREYLNSCDRKILSAVERARASKMAAFLFIPSGYLPDAVYKALSKEENSEVFPITMSGFTQRKEFFGMNLPGEDGVVKWLSGAINKVSKFAKLNPNKQVYLVLENPDFASGDIRMALHQFLLERKILLEDETDELGKKAGEMFLPDNLQVILTMDETAEIGDESFMDRAAGCHLETVTNTELKEYLISETGIPSECAEYLTDRVFNVIKNNSQVSEKIKLQDIIQIAYYTAGRIKDNDGVINPLEITREESALHLISKFSLTQEKEAVQLLNSIIGNIPKTKVFISPDGKTVNFGGVKLDIAPNSEFGKFITQKTHDNKGKIPEFGESLLEFLGKDYFITSAEEHMFCLLARIYKCTPSKTIFLQGLPGGGKTTIARVFFDIIGSKQEEYTLNKETELNMFRGSLGLSPKGLEMREAEYWRQISESGKGIILNEVDTRMKFLEWMWPVIAGRDSRYGWEFANQDKEDFGKKSFGKGLTHIFTGNIRKDMPNILGANIPATYYMERTEEDIRRITEQKFLSRWNKMPKDLQKRVPRGYAVSKSKILSDVYNIIVKSVRENIFNSKREVTPRQIERFTELLFCAIEKGASSEDAFKQILHIVFVRMWDSRADMNQARDIILTHVSDLPPPLSSSELLDFIKDFSLDIPLLVMTNGTISFEKIRHEVMSKEKPGTPETIIPLSRFHNKKSLIGGINRAPLDKSPMNKLGILPYVILESHLNGDRYFAWFLGYLNLNPQVAPFLNEFFQTNWLSVEEILDDVVIEDVLKQVKERNCYARLIKEFHETTKKTLPDEITTLTNSEKKDFVGFVIGYKPKNLIFRAIGTAEEPISLHSADIDRFFPVNISEEFGHDWINSHVPSGLSMVRDANLRSLALKCAKNAFNLYEKEKEEGLYPHNRLNPAEINLFITEIKKHYAKDDLTEELMKLIAYHTLGIGLTRIDENIEQGIEERNFRTVYLKSIDFDQSIIHYTREFIEENGKVYFVIKAGTSELARHETRYEKVKQLDEFGRYIVTKNGKEIKIRLNAPLKSLLASEASAMIFNSAGLAVSLEGDPGGGKTSGARDISKSTGRPYHEEGMYKWITIGSLLGSMGLRGKEIILNTLDRDTDNRYLLPFLRMYEEGGNFVADEGMVSRGAGHLLKWITEVSRLVEIDLGMYHPGLAGITIKRHPEFSLTITQNDHFKTSGRKPLTWELDTRVGKIRVDNILSTQDSCILIDYYLEGKPVDILIKKKLGNLHCLLSRKHPQKRMVSPRDLIDTIQILKEIPAGSSKETALKLVYSAVSVNYLEGLVDKTERATAETLIKEIFPDFISPEYEDVKLIDRGYSNIPQEETAHLEKSSSYIRKTRAMERMLTAGEKEISEDLPPNRQVLIHEEPGADGIGFLKLFARKTGRKLEIIEGHPFVTAKLLLVNESFEFEPSFDESGHRRAKDSFRQTHGAIRRHLLKEDEIALTPESERVPLLIGISNVDAIPKNELVKLNELIATRSCLIKDETGKLSTYILPPWITIVPVTSNIDGLTSPFANRFRKIGLHAISDVQEIHEILSAQYPNITMDETAFLFQVASLAENFSTNQQFELGYDFNPLGINELALRVQMYKQSDFEQNISRKDPLWYVIRAVNTVLIGAMCPEDREIFIKKGIVPMLSSQLKTLTDGQIERYIKNLLNRIREDSRHIEKRIYEHKISSEEISLGGKILANGMIIHKLGDTLTIITDASAYEFSWNKLAINAEGEKLSEGLSIQIKDNALIVIETLISKVGITNLSQNNENLKRAMPIEEMGSEEFMYPANALIDSMNSLLEAHTPVLTATNKIIRPRIVLFAGETGSGKTTIPKMLTKAEGTAISRVNPWKQMQATKLTVSLSMGETVEMTVSDFLLSCGRINGKRILAGYPTSNRIRILIDEANVTRDVWYVLDAIARGEKKFYVETPAGDALEIELDTEIEITLTYNPAERYGGTGKGSNRYKFPVPLTRKSVKVYTSEPMKEYTDEEMREIMREVYKRGEVYFNREKILNAINTEKLPKEISLDGFFPVNDDLFKIKNIQITPANDLNWLINEIQTNFPARMTEIKQELSEEKKEKILQERAEAYKFDPNELQKAINTFKNISPTLNSTERYIVFLTRIFNQVLKGLALEILQSDKKILDEIITLANEIEPQLGVILGDFIEITSAEKIKVESIKRFLTRLVKISHTHKIYLEGLSYNGGRPFINYNALPIIRTINFDKNVLLEILGEDNFKKVFGDHIPELLVIQRPPDEILGYYDGLDIIISDMNNPEEEFAVAAHELGHYISDNVSKFDKEIKERLFKNIELYSMFFPIILVPDSKKYIKEGIGPRLSSQ</sequence>
<name>A0A0F0CQ76_9BACT</name>
<evidence type="ECO:0000259" key="1">
    <source>
        <dbReference type="Pfam" id="PF07728"/>
    </source>
</evidence>
<reference evidence="2 3" key="1">
    <citation type="submission" date="2015-02" db="EMBL/GenBank/DDBJ databases">
        <title>Single-cell genomics of uncultivated deep-branching MTB reveals a conserved set of magnetosome genes.</title>
        <authorList>
            <person name="Kolinko S."/>
            <person name="Richter M."/>
            <person name="Glockner F.O."/>
            <person name="Brachmann A."/>
            <person name="Schuler D."/>
        </authorList>
    </citation>
    <scope>NUCLEOTIDE SEQUENCE [LARGE SCALE GENOMIC DNA]</scope>
    <source>
        <strain evidence="2">SKK-01</strain>
    </source>
</reference>
<dbReference type="Proteomes" id="UP000033428">
    <property type="component" value="Unassembled WGS sequence"/>
</dbReference>